<dbReference type="Proteomes" id="UP000240206">
    <property type="component" value="Unassembled WGS sequence"/>
</dbReference>
<dbReference type="RefSeq" id="WP_106498730.1">
    <property type="nucleotide sequence ID" value="NZ_PXVC01000001.1"/>
</dbReference>
<comment type="similarity">
    <text evidence="2">Belongs to the PsbO family.</text>
</comment>
<keyword evidence="5" id="KW-0472">Membrane</keyword>
<keyword evidence="10" id="KW-0732">Signal</keyword>
<evidence type="ECO:0000256" key="1">
    <source>
        <dbReference type="ARBA" id="ARBA00004526"/>
    </source>
</evidence>
<dbReference type="GO" id="GO:0009654">
    <property type="term" value="C:photosystem II oxygen evolving complex"/>
    <property type="evidence" value="ECO:0007669"/>
    <property type="project" value="InterPro"/>
</dbReference>
<keyword evidence="6" id="KW-0604">Photosystem II</keyword>
<dbReference type="GO" id="GO:0031676">
    <property type="term" value="C:plasma membrane-derived thylakoid membrane"/>
    <property type="evidence" value="ECO:0007669"/>
    <property type="project" value="UniProtKB-SubCell"/>
</dbReference>
<feature type="signal peptide" evidence="10">
    <location>
        <begin position="1"/>
        <end position="32"/>
    </location>
</feature>
<dbReference type="PROSITE" id="PS51257">
    <property type="entry name" value="PROKAR_LIPOPROTEIN"/>
    <property type="match status" value="1"/>
</dbReference>
<dbReference type="SUPFAM" id="SSF56925">
    <property type="entry name" value="OMPA-like"/>
    <property type="match status" value="1"/>
</dbReference>
<dbReference type="Gene3D" id="2.40.160.30">
    <property type="entry name" value="Photosystem II, cytochrome c-550 precursor"/>
    <property type="match status" value="1"/>
</dbReference>
<dbReference type="PANTHER" id="PTHR34058">
    <property type="entry name" value="OXYGEN-EVOLVING ENHANCER PROTEIN 1-2, CHLOROPLASTIC"/>
    <property type="match status" value="1"/>
</dbReference>
<name>A0A2P7EI04_9SYNE</name>
<comment type="subcellular location">
    <subcellularLocation>
        <location evidence="1">Cellular thylakoid membrane</location>
        <topology evidence="1">Peripheral membrane protein</topology>
        <orientation evidence="1">Lumenal side</orientation>
    </subcellularLocation>
</comment>
<proteinExistence type="inferred from homology"/>
<feature type="chain" id="PRO_5015183136" description="Photosystem II extrinsic protein O" evidence="10">
    <location>
        <begin position="33"/>
        <end position="277"/>
    </location>
</feature>
<evidence type="ECO:0000256" key="5">
    <source>
        <dbReference type="ARBA" id="ARBA00023136"/>
    </source>
</evidence>
<organism evidence="11 12">
    <name type="scientific">Synechococcus lacustris str. Tous</name>
    <dbReference type="NCBI Taxonomy" id="1910958"/>
    <lineage>
        <taxon>Bacteria</taxon>
        <taxon>Bacillati</taxon>
        <taxon>Cyanobacteriota</taxon>
        <taxon>Cyanophyceae</taxon>
        <taxon>Synechococcales</taxon>
        <taxon>Synechococcaceae</taxon>
        <taxon>Synechococcus</taxon>
    </lineage>
</organism>
<dbReference type="InterPro" id="IPR011250">
    <property type="entry name" value="OMP/PagP_B-barrel"/>
</dbReference>
<protein>
    <recommendedName>
        <fullName evidence="7">Photosystem II extrinsic protein O</fullName>
    </recommendedName>
    <alternativeName>
        <fullName evidence="8">Photosystem II manganese-stabilizing polypeptide</fullName>
    </alternativeName>
</protein>
<sequence>MHSLRKLLQAAITLCLAACLTLLTACSGGAKAIDRADLTYEDIHNTGLANDCATLPESARGTIALQAGSRYQLKEMCFHPSTVAVKGEPANKRQEAQFVDGRILTRYTSSLDSVFGDLTVEGSGLRFKELGGIDFQPITVLLPGGEEVPFTFSSKLLDATAEGTNLSTSTDFEGPYRTPSYRTSNFLDPKGRGLTTGYSSAMGLVPAGDDEELRKENVKRYVDGSGTMNFSITRLDAQTGEFAGVFTAIQPSDTDMGTKKVVDVKVSGELYGRLEAA</sequence>
<evidence type="ECO:0000256" key="8">
    <source>
        <dbReference type="ARBA" id="ARBA00043037"/>
    </source>
</evidence>
<evidence type="ECO:0000256" key="2">
    <source>
        <dbReference type="ARBA" id="ARBA00009838"/>
    </source>
</evidence>
<keyword evidence="4" id="KW-0793">Thylakoid</keyword>
<dbReference type="EMBL" id="PXVC01000001">
    <property type="protein sequence ID" value="PSI02828.1"/>
    <property type="molecule type" value="Genomic_DNA"/>
</dbReference>
<gene>
    <name evidence="11" type="ORF">C7K08_00065</name>
</gene>
<keyword evidence="12" id="KW-1185">Reference proteome</keyword>
<dbReference type="Pfam" id="PF01716">
    <property type="entry name" value="MSP"/>
    <property type="match status" value="1"/>
</dbReference>
<comment type="function">
    <text evidence="9">One of the extrinsic, lumenal subunits of photosystem II (PSII), which stabilize and protect the oxygen-evolving complex. PSII is a light-driven water plastoquinone oxidoreductase, using light energy to abstract electrons from H(2)O, generating a proton gradient subsequently used for ATP formation. Required for dimerization of PSII and for binding of PsbQ to PSII.</text>
</comment>
<dbReference type="Gene3D" id="3.30.2050.10">
    <property type="entry name" value="photosynthetic oxygen evolving center domain"/>
    <property type="match status" value="1"/>
</dbReference>
<evidence type="ECO:0000256" key="9">
    <source>
        <dbReference type="ARBA" id="ARBA00046136"/>
    </source>
</evidence>
<comment type="caution">
    <text evidence="11">The sequence shown here is derived from an EMBL/GenBank/DDBJ whole genome shotgun (WGS) entry which is preliminary data.</text>
</comment>
<evidence type="ECO:0000256" key="6">
    <source>
        <dbReference type="ARBA" id="ARBA00023276"/>
    </source>
</evidence>
<reference evidence="12" key="1">
    <citation type="submission" date="2018-03" db="EMBL/GenBank/DDBJ databases">
        <title>Ecological and genomic features of two cosmopolitan and abundant freshwater picocyanobacteria.</title>
        <authorList>
            <person name="Cabello-Yeves P.J."/>
            <person name="Picazo A."/>
            <person name="Camacho A."/>
            <person name="Callieri C."/>
            <person name="Rosselli R."/>
            <person name="Roda-Garcia J."/>
            <person name="Coutinho F.H."/>
            <person name="Rodriguez-Valera F."/>
        </authorList>
    </citation>
    <scope>NUCLEOTIDE SEQUENCE [LARGE SCALE GENOMIC DNA]</scope>
    <source>
        <strain evidence="12">Tous</strain>
    </source>
</reference>
<evidence type="ECO:0000256" key="10">
    <source>
        <dbReference type="SAM" id="SignalP"/>
    </source>
</evidence>
<evidence type="ECO:0000313" key="12">
    <source>
        <dbReference type="Proteomes" id="UP000240206"/>
    </source>
</evidence>
<evidence type="ECO:0000256" key="3">
    <source>
        <dbReference type="ARBA" id="ARBA00022531"/>
    </source>
</evidence>
<dbReference type="GO" id="GO:0010242">
    <property type="term" value="F:oxygen evolving activity"/>
    <property type="evidence" value="ECO:0007669"/>
    <property type="project" value="InterPro"/>
</dbReference>
<dbReference type="STRING" id="1910958.BTM30_05170"/>
<dbReference type="InterPro" id="IPR002628">
    <property type="entry name" value="PsbO"/>
</dbReference>
<dbReference type="GO" id="GO:0010207">
    <property type="term" value="P:photosystem II assembly"/>
    <property type="evidence" value="ECO:0007669"/>
    <property type="project" value="InterPro"/>
</dbReference>
<keyword evidence="3" id="KW-0602">Photosynthesis</keyword>
<dbReference type="GO" id="GO:0042549">
    <property type="term" value="P:photosystem II stabilization"/>
    <property type="evidence" value="ECO:0007669"/>
    <property type="project" value="InterPro"/>
</dbReference>
<accession>A0A2P7EI04</accession>
<evidence type="ECO:0000313" key="11">
    <source>
        <dbReference type="EMBL" id="PSI02828.1"/>
    </source>
</evidence>
<evidence type="ECO:0000256" key="4">
    <source>
        <dbReference type="ARBA" id="ARBA00023078"/>
    </source>
</evidence>
<evidence type="ECO:0000256" key="7">
    <source>
        <dbReference type="ARBA" id="ARBA00039796"/>
    </source>
</evidence>
<dbReference type="AlphaFoldDB" id="A0A2P7EI04"/>